<dbReference type="Proteomes" id="UP000887575">
    <property type="component" value="Unassembled WGS sequence"/>
</dbReference>
<organism evidence="2 3">
    <name type="scientific">Mesorhabditis belari</name>
    <dbReference type="NCBI Taxonomy" id="2138241"/>
    <lineage>
        <taxon>Eukaryota</taxon>
        <taxon>Metazoa</taxon>
        <taxon>Ecdysozoa</taxon>
        <taxon>Nematoda</taxon>
        <taxon>Chromadorea</taxon>
        <taxon>Rhabditida</taxon>
        <taxon>Rhabditina</taxon>
        <taxon>Rhabditomorpha</taxon>
        <taxon>Rhabditoidea</taxon>
        <taxon>Rhabditidae</taxon>
        <taxon>Mesorhabditinae</taxon>
        <taxon>Mesorhabditis</taxon>
    </lineage>
</organism>
<dbReference type="WBParaSite" id="MBELARI_LOCUS4526">
    <property type="protein sequence ID" value="MBELARI_LOCUS4526"/>
    <property type="gene ID" value="MBELARI_LOCUS4526"/>
</dbReference>
<evidence type="ECO:0000313" key="3">
    <source>
        <dbReference type="WBParaSite" id="MBELARI_LOCUS4526"/>
    </source>
</evidence>
<feature type="transmembrane region" description="Helical" evidence="1">
    <location>
        <begin position="68"/>
        <end position="90"/>
    </location>
</feature>
<reference evidence="3" key="1">
    <citation type="submission" date="2024-02" db="UniProtKB">
        <authorList>
            <consortium name="WormBaseParasite"/>
        </authorList>
    </citation>
    <scope>IDENTIFICATION</scope>
</reference>
<sequence length="235" mass="26427">MRTRSSSDDPEMFDSSDLRALRHRIDTTYDDMRRLILLAAIFFLVGILVIMARLQVATEDIFRWAPVIWLLGVVVAGTFMNLFLQCARFFSKRRKRRTRRASISSSHLSSLFGNFPNSFPCLAPSPHVGCCRDPARRIARDLSESKESLPAYEDIVQSPSTESPPPAYEEAMLSRLSIFSSPFKRTQPLYCPVHGKISRSTTLVQMDSPANPLSTIVDETSQCTFSNQSNQSPAS</sequence>
<feature type="transmembrane region" description="Helical" evidence="1">
    <location>
        <begin position="35"/>
        <end position="56"/>
    </location>
</feature>
<keyword evidence="1" id="KW-0472">Membrane</keyword>
<keyword evidence="2" id="KW-1185">Reference proteome</keyword>
<evidence type="ECO:0000313" key="2">
    <source>
        <dbReference type="Proteomes" id="UP000887575"/>
    </source>
</evidence>
<evidence type="ECO:0000256" key="1">
    <source>
        <dbReference type="SAM" id="Phobius"/>
    </source>
</evidence>
<accession>A0AAF3FCC1</accession>
<name>A0AAF3FCC1_9BILA</name>
<protein>
    <submittedName>
        <fullName evidence="3">Uncharacterized protein</fullName>
    </submittedName>
</protein>
<dbReference type="AlphaFoldDB" id="A0AAF3FCC1"/>
<keyword evidence="1" id="KW-1133">Transmembrane helix</keyword>
<proteinExistence type="predicted"/>
<keyword evidence="1" id="KW-0812">Transmembrane</keyword>